<protein>
    <submittedName>
        <fullName evidence="1">Uncharacterized protein</fullName>
    </submittedName>
</protein>
<proteinExistence type="predicted"/>
<organism evidence="1 2">
    <name type="scientific">Zootermopsis nevadensis</name>
    <name type="common">Dampwood termite</name>
    <dbReference type="NCBI Taxonomy" id="136037"/>
    <lineage>
        <taxon>Eukaryota</taxon>
        <taxon>Metazoa</taxon>
        <taxon>Ecdysozoa</taxon>
        <taxon>Arthropoda</taxon>
        <taxon>Hexapoda</taxon>
        <taxon>Insecta</taxon>
        <taxon>Pterygota</taxon>
        <taxon>Neoptera</taxon>
        <taxon>Polyneoptera</taxon>
        <taxon>Dictyoptera</taxon>
        <taxon>Blattodea</taxon>
        <taxon>Blattoidea</taxon>
        <taxon>Termitoidae</taxon>
        <taxon>Termopsidae</taxon>
        <taxon>Zootermopsis</taxon>
    </lineage>
</organism>
<dbReference type="EMBL" id="KK852549">
    <property type="protein sequence ID" value="KDR21538.1"/>
    <property type="molecule type" value="Genomic_DNA"/>
</dbReference>
<keyword evidence="2" id="KW-1185">Reference proteome</keyword>
<accession>A0A067RES2</accession>
<reference evidence="1 2" key="1">
    <citation type="journal article" date="2014" name="Nat. Commun.">
        <title>Molecular traces of alternative social organization in a termite genome.</title>
        <authorList>
            <person name="Terrapon N."/>
            <person name="Li C."/>
            <person name="Robertson H.M."/>
            <person name="Ji L."/>
            <person name="Meng X."/>
            <person name="Booth W."/>
            <person name="Chen Z."/>
            <person name="Childers C.P."/>
            <person name="Glastad K.M."/>
            <person name="Gokhale K."/>
            <person name="Gowin J."/>
            <person name="Gronenberg W."/>
            <person name="Hermansen R.A."/>
            <person name="Hu H."/>
            <person name="Hunt B.G."/>
            <person name="Huylmans A.K."/>
            <person name="Khalil S.M."/>
            <person name="Mitchell R.D."/>
            <person name="Munoz-Torres M.C."/>
            <person name="Mustard J.A."/>
            <person name="Pan H."/>
            <person name="Reese J.T."/>
            <person name="Scharf M.E."/>
            <person name="Sun F."/>
            <person name="Vogel H."/>
            <person name="Xiao J."/>
            <person name="Yang W."/>
            <person name="Yang Z."/>
            <person name="Yang Z."/>
            <person name="Zhou J."/>
            <person name="Zhu J."/>
            <person name="Brent C.S."/>
            <person name="Elsik C.G."/>
            <person name="Goodisman M.A."/>
            <person name="Liberles D.A."/>
            <person name="Roe R.M."/>
            <person name="Vargo E.L."/>
            <person name="Vilcinskas A."/>
            <person name="Wang J."/>
            <person name="Bornberg-Bauer E."/>
            <person name="Korb J."/>
            <person name="Zhang G."/>
            <person name="Liebig J."/>
        </authorList>
    </citation>
    <scope>NUCLEOTIDE SEQUENCE [LARGE SCALE GENOMIC DNA]</scope>
    <source>
        <tissue evidence="1">Whole organism</tissue>
    </source>
</reference>
<name>A0A067RES2_ZOONE</name>
<gene>
    <name evidence="1" type="ORF">L798_01690</name>
</gene>
<dbReference type="Proteomes" id="UP000027135">
    <property type="component" value="Unassembled WGS sequence"/>
</dbReference>
<dbReference type="InParanoid" id="A0A067RES2"/>
<dbReference type="AlphaFoldDB" id="A0A067RES2"/>
<evidence type="ECO:0000313" key="2">
    <source>
        <dbReference type="Proteomes" id="UP000027135"/>
    </source>
</evidence>
<evidence type="ECO:0000313" key="1">
    <source>
        <dbReference type="EMBL" id="KDR21538.1"/>
    </source>
</evidence>
<sequence length="52" mass="5457">MRLKSGSVASCIENTQASVVAAHSMSLRARSAMLFIGCSYLGTVRTEASPPL</sequence>